<sequence length="320" mass="35754">MKAPLFLTNDPNERNSYGFFVDTAGIDLKSRFEPNPVCLNNHNNDTKDVLGKWIDIEIKDGKLYMRPDFDTEDPEGKEVVRKVLAGTIKGCSLGIMFDPADMVKENGKIILKKCILFEVSIVAVPSNGNAIALFSMDGKQLSETEIKTLCLSLQSPEPKKENHKTMKLLTTHLQLAENADETAVLTAVKDIEAKLTASKNETAELKTKYDALKAAQDAKEKAELEAELSAAVTDGRIDEAGKAHFQELSHESAMKLLKAIPKRKSVQSEVKEGSSDPLEQYEKLSWSQLDKGGHLATLKLNHPEYYTERFKKQYNREPKN</sequence>
<gene>
    <name evidence="6" type="ORF">CMU51_15575</name>
</gene>
<comment type="caution">
    <text evidence="6">The sequence shown here is derived from an EMBL/GenBank/DDBJ whole genome shotgun (WGS) entry which is preliminary data.</text>
</comment>
<dbReference type="Pfam" id="PF04586">
    <property type="entry name" value="Peptidase_S78"/>
    <property type="match status" value="1"/>
</dbReference>
<keyword evidence="1" id="KW-1188">Viral release from host cell</keyword>
<keyword evidence="3" id="KW-0378">Hydrolase</keyword>
<keyword evidence="2" id="KW-0645">Protease</keyword>
<feature type="domain" description="Prohead serine protease" evidence="5">
    <location>
        <begin position="38"/>
        <end position="132"/>
    </location>
</feature>
<dbReference type="GO" id="GO:0008233">
    <property type="term" value="F:peptidase activity"/>
    <property type="evidence" value="ECO:0007669"/>
    <property type="project" value="UniProtKB-KW"/>
</dbReference>
<evidence type="ECO:0000313" key="7">
    <source>
        <dbReference type="Proteomes" id="UP001189000"/>
    </source>
</evidence>
<dbReference type="GO" id="GO:0006508">
    <property type="term" value="P:proteolysis"/>
    <property type="evidence" value="ECO:0007669"/>
    <property type="project" value="UniProtKB-KW"/>
</dbReference>
<evidence type="ECO:0000256" key="2">
    <source>
        <dbReference type="ARBA" id="ARBA00022670"/>
    </source>
</evidence>
<evidence type="ECO:0000313" key="6">
    <source>
        <dbReference type="EMBL" id="MDV3665470.1"/>
    </source>
</evidence>
<reference evidence="6" key="1">
    <citation type="submission" date="2023-02" db="EMBL/GenBank/DDBJ databases">
        <title>Elizabethkingia anophelis draft genomes.</title>
        <authorList>
            <person name="Nicholson A.C."/>
            <person name="Whitney A.M."/>
            <person name="Humrighouse B.W."/>
            <person name="Villarma A."/>
            <person name="Bell M."/>
            <person name="Mcquiston J."/>
        </authorList>
    </citation>
    <scope>NUCLEOTIDE SEQUENCE</scope>
    <source>
        <strain evidence="6">B4955</strain>
    </source>
</reference>
<evidence type="ECO:0000259" key="5">
    <source>
        <dbReference type="Pfam" id="PF04586"/>
    </source>
</evidence>
<dbReference type="AlphaFoldDB" id="A0AAE4T7B8"/>
<proteinExistence type="predicted"/>
<accession>A0AAE4T7B8</accession>
<protein>
    <submittedName>
        <fullName evidence="6">Phage head protein</fullName>
    </submittedName>
</protein>
<keyword evidence="4" id="KW-0175">Coiled coil</keyword>
<dbReference type="RefSeq" id="WP_238557087.1">
    <property type="nucleotide sequence ID" value="NZ_CP077750.1"/>
</dbReference>
<evidence type="ECO:0000256" key="3">
    <source>
        <dbReference type="ARBA" id="ARBA00022801"/>
    </source>
</evidence>
<evidence type="ECO:0000256" key="4">
    <source>
        <dbReference type="SAM" id="Coils"/>
    </source>
</evidence>
<evidence type="ECO:0000256" key="1">
    <source>
        <dbReference type="ARBA" id="ARBA00022612"/>
    </source>
</evidence>
<name>A0AAE4T7B8_9FLAO</name>
<dbReference type="Proteomes" id="UP001189000">
    <property type="component" value="Unassembled WGS sequence"/>
</dbReference>
<organism evidence="6 7">
    <name type="scientific">Elizabethkingia anophelis</name>
    <dbReference type="NCBI Taxonomy" id="1117645"/>
    <lineage>
        <taxon>Bacteria</taxon>
        <taxon>Pseudomonadati</taxon>
        <taxon>Bacteroidota</taxon>
        <taxon>Flavobacteriia</taxon>
        <taxon>Flavobacteriales</taxon>
        <taxon>Weeksellaceae</taxon>
        <taxon>Elizabethkingia</taxon>
    </lineage>
</organism>
<dbReference type="InterPro" id="IPR054613">
    <property type="entry name" value="Peptidase_S78_dom"/>
</dbReference>
<dbReference type="EMBL" id="NWGY01000015">
    <property type="protein sequence ID" value="MDV3665470.1"/>
    <property type="molecule type" value="Genomic_DNA"/>
</dbReference>
<feature type="coiled-coil region" evidence="4">
    <location>
        <begin position="188"/>
        <end position="225"/>
    </location>
</feature>